<dbReference type="STRING" id="49390.A0A068U4B0"/>
<dbReference type="GO" id="GO:0005634">
    <property type="term" value="C:nucleus"/>
    <property type="evidence" value="ECO:0007669"/>
    <property type="project" value="UniProtKB-SubCell"/>
</dbReference>
<accession>A0A068U4B0</accession>
<dbReference type="PANTHER" id="PTHR31169:SF23">
    <property type="entry name" value="OS03G0572250 PROTEIN"/>
    <property type="match status" value="1"/>
</dbReference>
<sequence length="456" mass="51040">MVPPISHTPAKLNSQDMKEDGQAKKMLLSEYEQSREERIKQNHERMQKLGIFDLSLKLKSLKPAPPNPNPSSTRRNLRHFSPLPPPGPIRRSSRLRNGTPVSYSEVHLTKEDKPFENGLDLLREEGSRPEVYTEEHEKLLGSTEMSWTLFVDGFGKDGKRIYDPVNGKTCHQCRQKTLGHRTHCSKCNKVQGQFCGDCLYMRYGEHVLEANQNPNWICPVCRAICNCSLCRQSKGWPPTGSLYRKISSLGFKSVAHYLVQTRRNLATNSGLECPQSEGKMSDDCLDDGKQEESTDSLNNKNHGHTNELPDSIAGRLRQRRKAVKEHEEAMSTGKKNGTADIKQKLNDENSPPCKAEATVNHSNSTAADVTPVAVTDSIAGRLRQRRNQGNQYEEQRSAGAKDGIPDFKAEASLNHTNSATPPDVAPITRSNSNKRRVSEPSPDSIAGRLRQRRAEV</sequence>
<dbReference type="InterPro" id="IPR011011">
    <property type="entry name" value="Znf_FYVE_PHD"/>
</dbReference>
<dbReference type="AlphaFoldDB" id="A0A068U4B0"/>
<evidence type="ECO:0000256" key="12">
    <source>
        <dbReference type="ARBA" id="ARBA00023242"/>
    </source>
</evidence>
<feature type="region of interest" description="Disordered" evidence="13">
    <location>
        <begin position="59"/>
        <end position="97"/>
    </location>
</feature>
<dbReference type="GO" id="GO:0006355">
    <property type="term" value="P:regulation of DNA-templated transcription"/>
    <property type="evidence" value="ECO:0007669"/>
    <property type="project" value="InterPro"/>
</dbReference>
<protein>
    <recommendedName>
        <fullName evidence="14">Zinc-finger domain-containing protein</fullName>
    </recommendedName>
</protein>
<evidence type="ECO:0000256" key="11">
    <source>
        <dbReference type="ARBA" id="ARBA00023163"/>
    </source>
</evidence>
<evidence type="ECO:0000256" key="2">
    <source>
        <dbReference type="ARBA" id="ARBA00004496"/>
    </source>
</evidence>
<feature type="region of interest" description="Disordered" evidence="13">
    <location>
        <begin position="269"/>
        <end position="365"/>
    </location>
</feature>
<dbReference type="OrthoDB" id="298344at2759"/>
<name>A0A068U4B0_COFCA</name>
<organism evidence="15 16">
    <name type="scientific">Coffea canephora</name>
    <name type="common">Robusta coffee</name>
    <dbReference type="NCBI Taxonomy" id="49390"/>
    <lineage>
        <taxon>Eukaryota</taxon>
        <taxon>Viridiplantae</taxon>
        <taxon>Streptophyta</taxon>
        <taxon>Embryophyta</taxon>
        <taxon>Tracheophyta</taxon>
        <taxon>Spermatophyta</taxon>
        <taxon>Magnoliopsida</taxon>
        <taxon>eudicotyledons</taxon>
        <taxon>Gunneridae</taxon>
        <taxon>Pentapetalae</taxon>
        <taxon>asterids</taxon>
        <taxon>lamiids</taxon>
        <taxon>Gentianales</taxon>
        <taxon>Rubiaceae</taxon>
        <taxon>Ixoroideae</taxon>
        <taxon>Gardenieae complex</taxon>
        <taxon>Bertiereae - Coffeeae clade</taxon>
        <taxon>Coffeeae</taxon>
        <taxon>Coffea</taxon>
    </lineage>
</organism>
<keyword evidence="16" id="KW-1185">Reference proteome</keyword>
<keyword evidence="6" id="KW-0479">Metal-binding</keyword>
<feature type="domain" description="Zinc-finger" evidence="14">
    <location>
        <begin position="162"/>
        <end position="258"/>
    </location>
</feature>
<evidence type="ECO:0000256" key="5">
    <source>
        <dbReference type="ARBA" id="ARBA00022553"/>
    </source>
</evidence>
<dbReference type="GO" id="GO:0008270">
    <property type="term" value="F:zinc ion binding"/>
    <property type="evidence" value="ECO:0007669"/>
    <property type="project" value="UniProtKB-KW"/>
</dbReference>
<evidence type="ECO:0000256" key="9">
    <source>
        <dbReference type="ARBA" id="ARBA00022843"/>
    </source>
</evidence>
<keyword evidence="4" id="KW-1017">Isopeptide bond</keyword>
<keyword evidence="5" id="KW-0597">Phosphoprotein</keyword>
<dbReference type="Gramene" id="CDP02448">
    <property type="protein sequence ID" value="CDP02448"/>
    <property type="gene ID" value="GSCOC_T00039829001"/>
</dbReference>
<dbReference type="PANTHER" id="PTHR31169">
    <property type="entry name" value="OS05G0300700 PROTEIN"/>
    <property type="match status" value="1"/>
</dbReference>
<evidence type="ECO:0000256" key="3">
    <source>
        <dbReference type="ARBA" id="ARBA00022490"/>
    </source>
</evidence>
<reference evidence="16" key="1">
    <citation type="journal article" date="2014" name="Science">
        <title>The coffee genome provides insight into the convergent evolution of caffeine biosynthesis.</title>
        <authorList>
            <person name="Denoeud F."/>
            <person name="Carretero-Paulet L."/>
            <person name="Dereeper A."/>
            <person name="Droc G."/>
            <person name="Guyot R."/>
            <person name="Pietrella M."/>
            <person name="Zheng C."/>
            <person name="Alberti A."/>
            <person name="Anthony F."/>
            <person name="Aprea G."/>
            <person name="Aury J.M."/>
            <person name="Bento P."/>
            <person name="Bernard M."/>
            <person name="Bocs S."/>
            <person name="Campa C."/>
            <person name="Cenci A."/>
            <person name="Combes M.C."/>
            <person name="Crouzillat D."/>
            <person name="Da Silva C."/>
            <person name="Daddiego L."/>
            <person name="De Bellis F."/>
            <person name="Dussert S."/>
            <person name="Garsmeur O."/>
            <person name="Gayraud T."/>
            <person name="Guignon V."/>
            <person name="Jahn K."/>
            <person name="Jamilloux V."/>
            <person name="Joet T."/>
            <person name="Labadie K."/>
            <person name="Lan T."/>
            <person name="Leclercq J."/>
            <person name="Lepelley M."/>
            <person name="Leroy T."/>
            <person name="Li L.T."/>
            <person name="Librado P."/>
            <person name="Lopez L."/>
            <person name="Munoz A."/>
            <person name="Noel B."/>
            <person name="Pallavicini A."/>
            <person name="Perrotta G."/>
            <person name="Poncet V."/>
            <person name="Pot D."/>
            <person name="Priyono X."/>
            <person name="Rigoreau M."/>
            <person name="Rouard M."/>
            <person name="Rozas J."/>
            <person name="Tranchant-Dubreuil C."/>
            <person name="VanBuren R."/>
            <person name="Zhang Q."/>
            <person name="Andrade A.C."/>
            <person name="Argout X."/>
            <person name="Bertrand B."/>
            <person name="de Kochko A."/>
            <person name="Graziosi G."/>
            <person name="Henry R.J."/>
            <person name="Jayarama X."/>
            <person name="Ming R."/>
            <person name="Nagai C."/>
            <person name="Rounsley S."/>
            <person name="Sankoff D."/>
            <person name="Giuliano G."/>
            <person name="Albert V.A."/>
            <person name="Wincker P."/>
            <person name="Lashermes P."/>
        </authorList>
    </citation>
    <scope>NUCLEOTIDE SEQUENCE [LARGE SCALE GENOMIC DNA]</scope>
    <source>
        <strain evidence="16">cv. DH200-94</strain>
    </source>
</reference>
<keyword evidence="3" id="KW-0963">Cytoplasm</keyword>
<dbReference type="EMBL" id="HG739092">
    <property type="protein sequence ID" value="CDP02448.1"/>
    <property type="molecule type" value="Genomic_DNA"/>
</dbReference>
<evidence type="ECO:0000256" key="6">
    <source>
        <dbReference type="ARBA" id="ARBA00022723"/>
    </source>
</evidence>
<dbReference type="InterPro" id="IPR018866">
    <property type="entry name" value="Znf-4CXXC_R1"/>
</dbReference>
<keyword evidence="12" id="KW-0539">Nucleus</keyword>
<comment type="subcellular location">
    <subcellularLocation>
        <location evidence="2">Cytoplasm</location>
    </subcellularLocation>
    <subcellularLocation>
        <location evidence="1">Nucleus</location>
    </subcellularLocation>
</comment>
<evidence type="ECO:0000313" key="15">
    <source>
        <dbReference type="EMBL" id="CDP02448.1"/>
    </source>
</evidence>
<dbReference type="InParanoid" id="A0A068U4B0"/>
<feature type="region of interest" description="Disordered" evidence="13">
    <location>
        <begin position="380"/>
        <end position="456"/>
    </location>
</feature>
<dbReference type="FunCoup" id="A0A068U4B0">
    <property type="interactions" value="367"/>
</dbReference>
<evidence type="ECO:0000256" key="4">
    <source>
        <dbReference type="ARBA" id="ARBA00022499"/>
    </source>
</evidence>
<gene>
    <name evidence="15" type="ORF">GSCOC_T00039829001</name>
</gene>
<dbReference type="CDD" id="cd00065">
    <property type="entry name" value="FYVE_like_SF"/>
    <property type="match status" value="1"/>
</dbReference>
<feature type="region of interest" description="Disordered" evidence="13">
    <location>
        <begin position="1"/>
        <end position="25"/>
    </location>
</feature>
<keyword evidence="11" id="KW-0804">Transcription</keyword>
<dbReference type="Proteomes" id="UP000295252">
    <property type="component" value="Chromosome IX"/>
</dbReference>
<evidence type="ECO:0000256" key="8">
    <source>
        <dbReference type="ARBA" id="ARBA00022833"/>
    </source>
</evidence>
<dbReference type="SUPFAM" id="SSF57903">
    <property type="entry name" value="FYVE/PHD zinc finger"/>
    <property type="match status" value="1"/>
</dbReference>
<evidence type="ECO:0000259" key="14">
    <source>
        <dbReference type="Pfam" id="PF10497"/>
    </source>
</evidence>
<keyword evidence="7" id="KW-0863">Zinc-finger</keyword>
<feature type="compositionally biased region" description="Basic and acidic residues" evidence="13">
    <location>
        <begin position="279"/>
        <end position="292"/>
    </location>
</feature>
<evidence type="ECO:0000256" key="10">
    <source>
        <dbReference type="ARBA" id="ARBA00023015"/>
    </source>
</evidence>
<keyword evidence="9" id="KW-0832">Ubl conjugation</keyword>
<keyword evidence="10" id="KW-0805">Transcription regulation</keyword>
<dbReference type="InterPro" id="IPR040221">
    <property type="entry name" value="CDCA7/CDA7L"/>
</dbReference>
<keyword evidence="8" id="KW-0862">Zinc</keyword>
<evidence type="ECO:0000313" key="16">
    <source>
        <dbReference type="Proteomes" id="UP000295252"/>
    </source>
</evidence>
<proteinExistence type="predicted"/>
<dbReference type="Pfam" id="PF10497">
    <property type="entry name" value="zf-4CXXC_R1"/>
    <property type="match status" value="1"/>
</dbReference>
<evidence type="ECO:0000256" key="1">
    <source>
        <dbReference type="ARBA" id="ARBA00004123"/>
    </source>
</evidence>
<dbReference type="GO" id="GO:0005737">
    <property type="term" value="C:cytoplasm"/>
    <property type="evidence" value="ECO:0007669"/>
    <property type="project" value="UniProtKB-SubCell"/>
</dbReference>
<dbReference type="OMA" id="HEEAMST"/>
<evidence type="ECO:0000256" key="13">
    <source>
        <dbReference type="SAM" id="MobiDB-lite"/>
    </source>
</evidence>
<dbReference type="PhylomeDB" id="A0A068U4B0"/>
<evidence type="ECO:0000256" key="7">
    <source>
        <dbReference type="ARBA" id="ARBA00022771"/>
    </source>
</evidence>